<sequence>MLSGSNMQTIYTILPPGKNYTIHRLLLGTHTSGQDQEYLQIATVFVPKRDNVRHSDIFNHEIYSADREESGGHTIPPSPQIQVTQKITHPGEVNRARCMPQNPEMLVTKAATGELGKSETGKGALLLLVLFFDNFSRFDAPLSSRYGLAWNPNKAGHIIGAPEDVTVCYWDCQAYSKKNSTIQPTTTFESRAHTSVVGDVDWHPKKEYLFASVGNDMMLMLWDTRSPGGPVTKVQAHNRDILAVAFSPQAKTT</sequence>
<dbReference type="InterPro" id="IPR015943">
    <property type="entry name" value="WD40/YVTN_repeat-like_dom_sf"/>
</dbReference>
<gene>
    <name evidence="6" type="ORF">F5878DRAFT_642179</name>
</gene>
<feature type="domain" description="Histone-binding protein RBBP4-like N-terminal" evidence="5">
    <location>
        <begin position="16"/>
        <end position="47"/>
    </location>
</feature>
<name>A0AA38P8S1_9AGAR</name>
<reference evidence="6" key="1">
    <citation type="submission" date="2022-08" db="EMBL/GenBank/DDBJ databases">
        <authorList>
            <consortium name="DOE Joint Genome Institute"/>
            <person name="Min B."/>
            <person name="Riley R."/>
            <person name="Sierra-Patev S."/>
            <person name="Naranjo-Ortiz M."/>
            <person name="Looney B."/>
            <person name="Konkel Z."/>
            <person name="Slot J.C."/>
            <person name="Sakamoto Y."/>
            <person name="Steenwyk J.L."/>
            <person name="Rokas A."/>
            <person name="Carro J."/>
            <person name="Camarero S."/>
            <person name="Ferreira P."/>
            <person name="Molpeceres G."/>
            <person name="Ruiz-Duenas F.J."/>
            <person name="Serrano A."/>
            <person name="Henrissat B."/>
            <person name="Drula E."/>
            <person name="Hughes K.W."/>
            <person name="Mata J.L."/>
            <person name="Ishikawa N.K."/>
            <person name="Vargas-Isla R."/>
            <person name="Ushijima S."/>
            <person name="Smith C.A."/>
            <person name="Ahrendt S."/>
            <person name="Andreopoulos W."/>
            <person name="He G."/>
            <person name="Labutti K."/>
            <person name="Lipzen A."/>
            <person name="Ng V."/>
            <person name="Sandor L."/>
            <person name="Barry K."/>
            <person name="Martinez A.T."/>
            <person name="Xiao Y."/>
            <person name="Gibbons J.G."/>
            <person name="Terashima K."/>
            <person name="Hibbett D.S."/>
            <person name="Grigoriev I.V."/>
        </authorList>
    </citation>
    <scope>NUCLEOTIDE SEQUENCE</scope>
    <source>
        <strain evidence="6">TFB9207</strain>
    </source>
</reference>
<dbReference type="PROSITE" id="PS50082">
    <property type="entry name" value="WD_REPEATS_2"/>
    <property type="match status" value="1"/>
</dbReference>
<dbReference type="InterPro" id="IPR001680">
    <property type="entry name" value="WD40_rpt"/>
</dbReference>
<dbReference type="InterPro" id="IPR036322">
    <property type="entry name" value="WD40_repeat_dom_sf"/>
</dbReference>
<evidence type="ECO:0000313" key="6">
    <source>
        <dbReference type="EMBL" id="KAJ3838210.1"/>
    </source>
</evidence>
<dbReference type="GO" id="GO:0006325">
    <property type="term" value="P:chromatin organization"/>
    <property type="evidence" value="ECO:0007669"/>
    <property type="project" value="UniProtKB-KW"/>
</dbReference>
<dbReference type="Pfam" id="PF00400">
    <property type="entry name" value="WD40"/>
    <property type="match status" value="1"/>
</dbReference>
<evidence type="ECO:0000256" key="1">
    <source>
        <dbReference type="ARBA" id="ARBA00022574"/>
    </source>
</evidence>
<feature type="repeat" description="WD" evidence="4">
    <location>
        <begin position="190"/>
        <end position="226"/>
    </location>
</feature>
<evidence type="ECO:0000256" key="4">
    <source>
        <dbReference type="PROSITE-ProRule" id="PRU00221"/>
    </source>
</evidence>
<dbReference type="SMART" id="SM00320">
    <property type="entry name" value="WD40"/>
    <property type="match status" value="1"/>
</dbReference>
<comment type="caution">
    <text evidence="6">The sequence shown here is derived from an EMBL/GenBank/DDBJ whole genome shotgun (WGS) entry which is preliminary data.</text>
</comment>
<dbReference type="Gene3D" id="2.130.10.10">
    <property type="entry name" value="YVTN repeat-like/Quinoprotein amine dehydrogenase"/>
    <property type="match status" value="1"/>
</dbReference>
<evidence type="ECO:0000259" key="5">
    <source>
        <dbReference type="Pfam" id="PF12265"/>
    </source>
</evidence>
<proteinExistence type="predicted"/>
<accession>A0AA38P8S1</accession>
<keyword evidence="1 4" id="KW-0853">WD repeat</keyword>
<evidence type="ECO:0000256" key="3">
    <source>
        <dbReference type="ARBA" id="ARBA00022853"/>
    </source>
</evidence>
<organism evidence="6 7">
    <name type="scientific">Lentinula raphanica</name>
    <dbReference type="NCBI Taxonomy" id="153919"/>
    <lineage>
        <taxon>Eukaryota</taxon>
        <taxon>Fungi</taxon>
        <taxon>Dikarya</taxon>
        <taxon>Basidiomycota</taxon>
        <taxon>Agaricomycotina</taxon>
        <taxon>Agaricomycetes</taxon>
        <taxon>Agaricomycetidae</taxon>
        <taxon>Agaricales</taxon>
        <taxon>Marasmiineae</taxon>
        <taxon>Omphalotaceae</taxon>
        <taxon>Lentinula</taxon>
    </lineage>
</organism>
<evidence type="ECO:0000256" key="2">
    <source>
        <dbReference type="ARBA" id="ARBA00022737"/>
    </source>
</evidence>
<keyword evidence="7" id="KW-1185">Reference proteome</keyword>
<dbReference type="PANTHER" id="PTHR22850">
    <property type="entry name" value="WD40 REPEAT FAMILY"/>
    <property type="match status" value="1"/>
</dbReference>
<dbReference type="EMBL" id="MU806196">
    <property type="protein sequence ID" value="KAJ3838210.1"/>
    <property type="molecule type" value="Genomic_DNA"/>
</dbReference>
<dbReference type="InterPro" id="IPR050459">
    <property type="entry name" value="WD_repeat_RBAP46/RBAP48/MSI1"/>
</dbReference>
<evidence type="ECO:0000313" key="7">
    <source>
        <dbReference type="Proteomes" id="UP001163846"/>
    </source>
</evidence>
<keyword evidence="2" id="KW-0677">Repeat</keyword>
<protein>
    <recommendedName>
        <fullName evidence="5">Histone-binding protein RBBP4-like N-terminal domain-containing protein</fullName>
    </recommendedName>
</protein>
<dbReference type="Proteomes" id="UP001163846">
    <property type="component" value="Unassembled WGS sequence"/>
</dbReference>
<dbReference type="AlphaFoldDB" id="A0AA38P8S1"/>
<dbReference type="Pfam" id="PF12265">
    <property type="entry name" value="CAF1C_H4-bd"/>
    <property type="match status" value="1"/>
</dbReference>
<keyword evidence="3" id="KW-0156">Chromatin regulator</keyword>
<dbReference type="SUPFAM" id="SSF50978">
    <property type="entry name" value="WD40 repeat-like"/>
    <property type="match status" value="1"/>
</dbReference>
<dbReference type="InterPro" id="IPR022052">
    <property type="entry name" value="Histone-bd_RBBP4-like_N"/>
</dbReference>